<dbReference type="RefSeq" id="WP_105740584.1">
    <property type="nucleotide sequence ID" value="NZ_PVBR01000002.1"/>
</dbReference>
<dbReference type="EMBL" id="PVBR01000002">
    <property type="protein sequence ID" value="PRD45331.1"/>
    <property type="molecule type" value="Genomic_DNA"/>
</dbReference>
<sequence>MADRVYITGNNARLITSKPGHNASPSLADDFKSFDSNWFYGGAIRWIGKVTVPHRNTGVYYTFPQPLNFIPAIVVIKTLPLKSYQGDNRPAAGICVSADANTRPLNNLQVTSQRVGPFPTDGAYTQFTYDAYVVVFEA</sequence>
<evidence type="ECO:0000313" key="1">
    <source>
        <dbReference type="EMBL" id="PRD45331.1"/>
    </source>
</evidence>
<gene>
    <name evidence="1" type="ORF">C5748_03810</name>
</gene>
<name>A0A2S9IXS8_9HYPH</name>
<keyword evidence="2" id="KW-1185">Reference proteome</keyword>
<evidence type="ECO:0000313" key="2">
    <source>
        <dbReference type="Proteomes" id="UP000239434"/>
    </source>
</evidence>
<protein>
    <submittedName>
        <fullName evidence="1">Uncharacterized protein</fullName>
    </submittedName>
</protein>
<reference evidence="1 2" key="1">
    <citation type="submission" date="2018-02" db="EMBL/GenBank/DDBJ databases">
        <title>The draft genome of Phyllobacterium sp. 1N-3.</title>
        <authorList>
            <person name="Liu L."/>
            <person name="Li L."/>
            <person name="Zhang X."/>
            <person name="Wang T."/>
            <person name="Liang L."/>
        </authorList>
    </citation>
    <scope>NUCLEOTIDE SEQUENCE [LARGE SCALE GENOMIC DNA]</scope>
    <source>
        <strain evidence="1 2">1N-3</strain>
    </source>
</reference>
<comment type="caution">
    <text evidence="1">The sequence shown here is derived from an EMBL/GenBank/DDBJ whole genome shotgun (WGS) entry which is preliminary data.</text>
</comment>
<organism evidence="1 2">
    <name type="scientific">Phyllobacterium phragmitis</name>
    <dbReference type="NCBI Taxonomy" id="2670329"/>
    <lineage>
        <taxon>Bacteria</taxon>
        <taxon>Pseudomonadati</taxon>
        <taxon>Pseudomonadota</taxon>
        <taxon>Alphaproteobacteria</taxon>
        <taxon>Hyphomicrobiales</taxon>
        <taxon>Phyllobacteriaceae</taxon>
        <taxon>Phyllobacterium</taxon>
    </lineage>
</organism>
<dbReference type="AlphaFoldDB" id="A0A2S9IXS8"/>
<proteinExistence type="predicted"/>
<accession>A0A2S9IXS8</accession>
<dbReference type="Proteomes" id="UP000239434">
    <property type="component" value="Unassembled WGS sequence"/>
</dbReference>